<dbReference type="PANTHER" id="PTHR42820:SF1">
    <property type="entry name" value="SHORT-CHAIN DEHYDROGENASE_REDUCTASE FAMILY PROTEIN"/>
    <property type="match status" value="1"/>
</dbReference>
<dbReference type="EMBL" id="LQCI01000024">
    <property type="protein sequence ID" value="KZB83127.1"/>
    <property type="molecule type" value="Genomic_DNA"/>
</dbReference>
<dbReference type="InterPro" id="IPR057326">
    <property type="entry name" value="KR_dom"/>
</dbReference>
<dbReference type="InterPro" id="IPR020904">
    <property type="entry name" value="Sc_DH/Rdtase_CS"/>
</dbReference>
<dbReference type="SMART" id="SM00822">
    <property type="entry name" value="PKS_KR"/>
    <property type="match status" value="1"/>
</dbReference>
<dbReference type="FunFam" id="3.40.50.720:FF:000084">
    <property type="entry name" value="Short-chain dehydrogenase reductase"/>
    <property type="match status" value="1"/>
</dbReference>
<comment type="similarity">
    <text evidence="1">Belongs to the short-chain dehydrogenases/reductases (SDR) family.</text>
</comment>
<evidence type="ECO:0000256" key="1">
    <source>
        <dbReference type="ARBA" id="ARBA00006484"/>
    </source>
</evidence>
<sequence>MSGIAGRSVIVTGGASGIGEAAVRLFAENGAKVTVADLTEDAGETLAKELKGQGHEVQFVTTDVTDEDQVKAMVDAAVSAYGRLDGAFNNAGVPNTGKLLADIDRADFDRIFAINVTGPFLCMKHEIPAMLETGGGSIVNTASVGAFVYIPKAAEYTASKHALMGLTKAAAAEYGERGIRVNAIGPSTSMTPMYLEYIKLNPDYVKTVEATHALRRGSEPVEQAQAAMWLLSDAASYVTGVTLAVDGGYTLY</sequence>
<evidence type="ECO:0000259" key="3">
    <source>
        <dbReference type="SMART" id="SM00822"/>
    </source>
</evidence>
<evidence type="ECO:0000313" key="7">
    <source>
        <dbReference type="Proteomes" id="UP000186883"/>
    </source>
</evidence>
<organism evidence="4 6">
    <name type="scientific">Amycolatopsis regifaucium</name>
    <dbReference type="NCBI Taxonomy" id="546365"/>
    <lineage>
        <taxon>Bacteria</taxon>
        <taxon>Bacillati</taxon>
        <taxon>Actinomycetota</taxon>
        <taxon>Actinomycetes</taxon>
        <taxon>Pseudonocardiales</taxon>
        <taxon>Pseudonocardiaceae</taxon>
        <taxon>Amycolatopsis</taxon>
    </lineage>
</organism>
<dbReference type="CDD" id="cd05233">
    <property type="entry name" value="SDR_c"/>
    <property type="match status" value="1"/>
</dbReference>
<accession>A0A154MGC1</accession>
<name>A0A154MGC1_9PSEU</name>
<evidence type="ECO:0000313" key="6">
    <source>
        <dbReference type="Proteomes" id="UP000076321"/>
    </source>
</evidence>
<dbReference type="InterPro" id="IPR002347">
    <property type="entry name" value="SDR_fam"/>
</dbReference>
<keyword evidence="2" id="KW-0560">Oxidoreductase</keyword>
<reference evidence="5 7" key="2">
    <citation type="submission" date="2016-11" db="EMBL/GenBank/DDBJ databases">
        <title>Genome sequencing of Amycolatopsis regifaucium.</title>
        <authorList>
            <person name="Mayilraj S."/>
            <person name="Kaur N."/>
        </authorList>
    </citation>
    <scope>NUCLEOTIDE SEQUENCE [LARGE SCALE GENOMIC DNA]</scope>
    <source>
        <strain evidence="5 7">GY080</strain>
    </source>
</reference>
<keyword evidence="7" id="KW-1185">Reference proteome</keyword>
<dbReference type="PRINTS" id="PR00081">
    <property type="entry name" value="GDHRDH"/>
</dbReference>
<protein>
    <recommendedName>
        <fullName evidence="3">Ketoreductase domain-containing protein</fullName>
    </recommendedName>
</protein>
<proteinExistence type="inferred from homology"/>
<dbReference type="GO" id="GO:0016491">
    <property type="term" value="F:oxidoreductase activity"/>
    <property type="evidence" value="ECO:0007669"/>
    <property type="project" value="UniProtKB-KW"/>
</dbReference>
<evidence type="ECO:0000313" key="5">
    <source>
        <dbReference type="EMBL" id="OKA03218.1"/>
    </source>
</evidence>
<dbReference type="Pfam" id="PF13561">
    <property type="entry name" value="adh_short_C2"/>
    <property type="match status" value="1"/>
</dbReference>
<dbReference type="RefSeq" id="WP_061988563.1">
    <property type="nucleotide sequence ID" value="NZ_FOPQ01000022.1"/>
</dbReference>
<dbReference type="PRINTS" id="PR00080">
    <property type="entry name" value="SDRFAMILY"/>
</dbReference>
<dbReference type="SUPFAM" id="SSF51735">
    <property type="entry name" value="NAD(P)-binding Rossmann-fold domains"/>
    <property type="match status" value="1"/>
</dbReference>
<dbReference type="PANTHER" id="PTHR42820">
    <property type="entry name" value="SHORT-CHAIN DEHYDROGENASE REDUCTASE"/>
    <property type="match status" value="1"/>
</dbReference>
<gene>
    <name evidence="5" type="ORF">ATP06_0237470</name>
    <name evidence="4" type="ORF">AVL48_36530</name>
</gene>
<feature type="domain" description="Ketoreductase" evidence="3">
    <location>
        <begin position="7"/>
        <end position="187"/>
    </location>
</feature>
<reference evidence="4 6" key="1">
    <citation type="submission" date="2015-12" db="EMBL/GenBank/DDBJ databases">
        <title>Amycolatopsis regifaucium genome sequencing and assembly.</title>
        <authorList>
            <person name="Mayilraj S."/>
        </authorList>
    </citation>
    <scope>NUCLEOTIDE SEQUENCE [LARGE SCALE GENOMIC DNA]</scope>
    <source>
        <strain evidence="4 6">GY080</strain>
    </source>
</reference>
<dbReference type="AlphaFoldDB" id="A0A154MGC1"/>
<dbReference type="Proteomes" id="UP000076321">
    <property type="component" value="Unassembled WGS sequence"/>
</dbReference>
<dbReference type="PROSITE" id="PS00061">
    <property type="entry name" value="ADH_SHORT"/>
    <property type="match status" value="1"/>
</dbReference>
<dbReference type="NCBIfam" id="NF005559">
    <property type="entry name" value="PRK07231.1"/>
    <property type="match status" value="1"/>
</dbReference>
<comment type="caution">
    <text evidence="4">The sequence shown here is derived from an EMBL/GenBank/DDBJ whole genome shotgun (WGS) entry which is preliminary data.</text>
</comment>
<dbReference type="Gene3D" id="3.40.50.720">
    <property type="entry name" value="NAD(P)-binding Rossmann-like Domain"/>
    <property type="match status" value="1"/>
</dbReference>
<dbReference type="EMBL" id="LOBU02000039">
    <property type="protein sequence ID" value="OKA03218.1"/>
    <property type="molecule type" value="Genomic_DNA"/>
</dbReference>
<dbReference type="Proteomes" id="UP000186883">
    <property type="component" value="Unassembled WGS sequence"/>
</dbReference>
<evidence type="ECO:0000313" key="4">
    <source>
        <dbReference type="EMBL" id="KZB83127.1"/>
    </source>
</evidence>
<evidence type="ECO:0000256" key="2">
    <source>
        <dbReference type="ARBA" id="ARBA00023002"/>
    </source>
</evidence>
<dbReference type="InterPro" id="IPR036291">
    <property type="entry name" value="NAD(P)-bd_dom_sf"/>
</dbReference>